<keyword evidence="2" id="KW-1185">Reference proteome</keyword>
<dbReference type="AlphaFoldDB" id="A0A5N6ZFU1"/>
<evidence type="ECO:0000313" key="2">
    <source>
        <dbReference type="Proteomes" id="UP000327118"/>
    </source>
</evidence>
<accession>A0A5N6ZFU1</accession>
<gene>
    <name evidence="1" type="ORF">BDV28DRAFT_145173</name>
</gene>
<dbReference type="Proteomes" id="UP000327118">
    <property type="component" value="Unassembled WGS sequence"/>
</dbReference>
<proteinExistence type="predicted"/>
<protein>
    <recommendedName>
        <fullName evidence="3">BTB domain-containing protein</fullName>
    </recommendedName>
</protein>
<dbReference type="EMBL" id="ML739038">
    <property type="protein sequence ID" value="KAE8356471.1"/>
    <property type="molecule type" value="Genomic_DNA"/>
</dbReference>
<evidence type="ECO:0008006" key="3">
    <source>
        <dbReference type="Google" id="ProtNLM"/>
    </source>
</evidence>
<name>A0A5N6ZFU1_9EURO</name>
<organism evidence="1 2">
    <name type="scientific">Aspergillus coremiiformis</name>
    <dbReference type="NCBI Taxonomy" id="138285"/>
    <lineage>
        <taxon>Eukaryota</taxon>
        <taxon>Fungi</taxon>
        <taxon>Dikarya</taxon>
        <taxon>Ascomycota</taxon>
        <taxon>Pezizomycotina</taxon>
        <taxon>Eurotiomycetes</taxon>
        <taxon>Eurotiomycetidae</taxon>
        <taxon>Eurotiales</taxon>
        <taxon>Aspergillaceae</taxon>
        <taxon>Aspergillus</taxon>
        <taxon>Aspergillus subgen. Circumdati</taxon>
    </lineage>
</organism>
<dbReference type="OrthoDB" id="5275938at2759"/>
<evidence type="ECO:0000313" key="1">
    <source>
        <dbReference type="EMBL" id="KAE8356471.1"/>
    </source>
</evidence>
<reference evidence="2" key="1">
    <citation type="submission" date="2019-04" db="EMBL/GenBank/DDBJ databases">
        <title>Friends and foes A comparative genomics studyof 23 Aspergillus species from section Flavi.</title>
        <authorList>
            <consortium name="DOE Joint Genome Institute"/>
            <person name="Kjaerbolling I."/>
            <person name="Vesth T."/>
            <person name="Frisvad J.C."/>
            <person name="Nybo J.L."/>
            <person name="Theobald S."/>
            <person name="Kildgaard S."/>
            <person name="Isbrandt T."/>
            <person name="Kuo A."/>
            <person name="Sato A."/>
            <person name="Lyhne E.K."/>
            <person name="Kogle M.E."/>
            <person name="Wiebenga A."/>
            <person name="Kun R.S."/>
            <person name="Lubbers R.J."/>
            <person name="Makela M.R."/>
            <person name="Barry K."/>
            <person name="Chovatia M."/>
            <person name="Clum A."/>
            <person name="Daum C."/>
            <person name="Haridas S."/>
            <person name="He G."/>
            <person name="LaButti K."/>
            <person name="Lipzen A."/>
            <person name="Mondo S."/>
            <person name="Riley R."/>
            <person name="Salamov A."/>
            <person name="Simmons B.A."/>
            <person name="Magnuson J.K."/>
            <person name="Henrissat B."/>
            <person name="Mortensen U.H."/>
            <person name="Larsen T.O."/>
            <person name="Devries R.P."/>
            <person name="Grigoriev I.V."/>
            <person name="Machida M."/>
            <person name="Baker S.E."/>
            <person name="Andersen M.R."/>
        </authorList>
    </citation>
    <scope>NUCLEOTIDE SEQUENCE [LARGE SCALE GENOMIC DNA]</scope>
    <source>
        <strain evidence="2">CBS 553.77</strain>
    </source>
</reference>
<sequence length="368" mass="40878">MDYIVDPEGDLLLVLEECAGEIQMDMIKIESPTQTTLPGRLITSGQVNGETALDPSPSASVTQSLSSLTLHTGTSAETAEDSDRSGDVAGEVIFKILVSSKHLTLVSPYFRSRLLRETADSGSFDRQTIPTGVDDLDVFFILLDIIHCQTRKVPRVITFQKLCKITVLAELYDCVEAVEAFGHVWAENLKPEAPFTYSVDLADWVGISWFFQLGSIFQETTGIAIRQSTRPIGARAISLPRFLVDEIENRRQVAIQEIVDCIGTRVEWELMPDGARYCCIDCDTLILGALMRQLKPAQLYPLPSRPFHGVKLDFALHILSQLSESRCNELIHSVCGNSNQCLLIPDAEDLVQKIDEDVVGLQLEDFLF</sequence>